<name>A0A830HF76_9CHLO</name>
<feature type="domain" description="WW" evidence="2">
    <location>
        <begin position="97"/>
        <end position="134"/>
    </location>
</feature>
<feature type="chain" id="PRO_5032828453" description="WW domain-containing protein" evidence="1">
    <location>
        <begin position="20"/>
        <end position="150"/>
    </location>
</feature>
<dbReference type="SUPFAM" id="SSF51045">
    <property type="entry name" value="WW domain"/>
    <property type="match status" value="1"/>
</dbReference>
<keyword evidence="1" id="KW-0732">Signal</keyword>
<dbReference type="InterPro" id="IPR001202">
    <property type="entry name" value="WW_dom"/>
</dbReference>
<sequence length="150" mass="16681">MMNTVFSKAFFFLLLVVGGSVNLASYGGLSSSLRLGPVGALASTAPKDMPLSDLPEEFWFNDVSGESHWEDPTVEYKDDEGNTYWVDPELGESVWTKPAAAAWEATESTDPDHNGQTYYYNTVTHESQWEKPKELAWRKVKTADSHGAEL</sequence>
<dbReference type="PROSITE" id="PS50020">
    <property type="entry name" value="WW_DOMAIN_2"/>
    <property type="match status" value="1"/>
</dbReference>
<dbReference type="AlphaFoldDB" id="A0A830HF76"/>
<organism evidence="3 4">
    <name type="scientific">Pycnococcus provasolii</name>
    <dbReference type="NCBI Taxonomy" id="41880"/>
    <lineage>
        <taxon>Eukaryota</taxon>
        <taxon>Viridiplantae</taxon>
        <taxon>Chlorophyta</taxon>
        <taxon>Pseudoscourfieldiophyceae</taxon>
        <taxon>Pseudoscourfieldiales</taxon>
        <taxon>Pycnococcaceae</taxon>
        <taxon>Pycnococcus</taxon>
    </lineage>
</organism>
<evidence type="ECO:0000259" key="2">
    <source>
        <dbReference type="PROSITE" id="PS50020"/>
    </source>
</evidence>
<keyword evidence="4" id="KW-1185">Reference proteome</keyword>
<dbReference type="EMBL" id="BNJQ01000010">
    <property type="protein sequence ID" value="GHP05625.1"/>
    <property type="molecule type" value="Genomic_DNA"/>
</dbReference>
<comment type="caution">
    <text evidence="3">The sequence shown here is derived from an EMBL/GenBank/DDBJ whole genome shotgun (WGS) entry which is preliminary data.</text>
</comment>
<proteinExistence type="predicted"/>
<feature type="signal peptide" evidence="1">
    <location>
        <begin position="1"/>
        <end position="19"/>
    </location>
</feature>
<evidence type="ECO:0000256" key="1">
    <source>
        <dbReference type="SAM" id="SignalP"/>
    </source>
</evidence>
<dbReference type="Proteomes" id="UP000660262">
    <property type="component" value="Unassembled WGS sequence"/>
</dbReference>
<dbReference type="InterPro" id="IPR036020">
    <property type="entry name" value="WW_dom_sf"/>
</dbReference>
<dbReference type="CDD" id="cd00201">
    <property type="entry name" value="WW"/>
    <property type="match status" value="1"/>
</dbReference>
<evidence type="ECO:0000313" key="4">
    <source>
        <dbReference type="Proteomes" id="UP000660262"/>
    </source>
</evidence>
<dbReference type="Gene3D" id="2.20.70.10">
    <property type="match status" value="2"/>
</dbReference>
<protein>
    <recommendedName>
        <fullName evidence="2">WW domain-containing protein</fullName>
    </recommendedName>
</protein>
<dbReference type="SMART" id="SM00456">
    <property type="entry name" value="WW"/>
    <property type="match status" value="2"/>
</dbReference>
<accession>A0A830HF76</accession>
<evidence type="ECO:0000313" key="3">
    <source>
        <dbReference type="EMBL" id="GHP05625.1"/>
    </source>
</evidence>
<dbReference type="Pfam" id="PF00397">
    <property type="entry name" value="WW"/>
    <property type="match status" value="1"/>
</dbReference>
<dbReference type="OrthoDB" id="187617at2759"/>
<reference evidence="3" key="1">
    <citation type="submission" date="2020-10" db="EMBL/GenBank/DDBJ databases">
        <title>Unveiling of a novel bifunctional photoreceptor, Dualchrome1, isolated from a cosmopolitan green alga.</title>
        <authorList>
            <person name="Suzuki S."/>
            <person name="Kawachi M."/>
        </authorList>
    </citation>
    <scope>NUCLEOTIDE SEQUENCE</scope>
    <source>
        <strain evidence="3">NIES 2893</strain>
    </source>
</reference>
<gene>
    <name evidence="3" type="ORF">PPROV_000437500</name>
</gene>